<evidence type="ECO:0000313" key="2">
    <source>
        <dbReference type="Proteomes" id="UP000593575"/>
    </source>
</evidence>
<gene>
    <name evidence="1" type="ORF">Goarm_011584</name>
</gene>
<dbReference type="Proteomes" id="UP000593575">
    <property type="component" value="Unassembled WGS sequence"/>
</dbReference>
<name>A0A7J9IX93_9ROSI</name>
<evidence type="ECO:0000313" key="1">
    <source>
        <dbReference type="EMBL" id="MBA0826761.1"/>
    </source>
</evidence>
<organism evidence="1 2">
    <name type="scientific">Gossypium armourianum</name>
    <dbReference type="NCBI Taxonomy" id="34283"/>
    <lineage>
        <taxon>Eukaryota</taxon>
        <taxon>Viridiplantae</taxon>
        <taxon>Streptophyta</taxon>
        <taxon>Embryophyta</taxon>
        <taxon>Tracheophyta</taxon>
        <taxon>Spermatophyta</taxon>
        <taxon>Magnoliopsida</taxon>
        <taxon>eudicotyledons</taxon>
        <taxon>Gunneridae</taxon>
        <taxon>Pentapetalae</taxon>
        <taxon>rosids</taxon>
        <taxon>malvids</taxon>
        <taxon>Malvales</taxon>
        <taxon>Malvaceae</taxon>
        <taxon>Malvoideae</taxon>
        <taxon>Gossypium</taxon>
    </lineage>
</organism>
<dbReference type="AlphaFoldDB" id="A0A7J9IX93"/>
<dbReference type="EMBL" id="JABFAE010000004">
    <property type="protein sequence ID" value="MBA0826761.1"/>
    <property type="molecule type" value="Genomic_DNA"/>
</dbReference>
<protein>
    <submittedName>
        <fullName evidence="1">Uncharacterized protein</fullName>
    </submittedName>
</protein>
<accession>A0A7J9IX93</accession>
<sequence>MILTASSFLSKPLTNGATDHIQVITTLHGSIEVGTALDTVGQLVEEQCLDHFFSDKTNVMDAVHNLSTAKKAEIQYLRNLLERVGNELAEGQNRLIQAQVELHKNKNTEKSRA</sequence>
<keyword evidence="2" id="KW-1185">Reference proteome</keyword>
<reference evidence="1 2" key="1">
    <citation type="journal article" date="2019" name="Genome Biol. Evol.">
        <title>Insights into the evolution of the New World diploid cottons (Gossypium, subgenus Houzingenia) based on genome sequencing.</title>
        <authorList>
            <person name="Grover C.E."/>
            <person name="Arick M.A. 2nd"/>
            <person name="Thrash A."/>
            <person name="Conover J.L."/>
            <person name="Sanders W.S."/>
            <person name="Peterson D.G."/>
            <person name="Frelichowski J.E."/>
            <person name="Scheffler J.A."/>
            <person name="Scheffler B.E."/>
            <person name="Wendel J.F."/>
        </authorList>
    </citation>
    <scope>NUCLEOTIDE SEQUENCE [LARGE SCALE GENOMIC DNA]</scope>
    <source>
        <strain evidence="1">6</strain>
        <tissue evidence="1">Leaf</tissue>
    </source>
</reference>
<proteinExistence type="predicted"/>
<comment type="caution">
    <text evidence="1">The sequence shown here is derived from an EMBL/GenBank/DDBJ whole genome shotgun (WGS) entry which is preliminary data.</text>
</comment>